<evidence type="ECO:0000313" key="1">
    <source>
        <dbReference type="EMBL" id="MDW0114683.1"/>
    </source>
</evidence>
<accession>A0ABU4GED2</accession>
<dbReference type="InterPro" id="IPR020115">
    <property type="entry name" value="Fin"/>
</dbReference>
<comment type="caution">
    <text evidence="1">The sequence shown here is derived from an EMBL/GenBank/DDBJ whole genome shotgun (WGS) entry which is preliminary data.</text>
</comment>
<keyword evidence="2" id="KW-1185">Reference proteome</keyword>
<dbReference type="Pfam" id="PF10955">
    <property type="entry name" value="Fin"/>
    <property type="match status" value="1"/>
</dbReference>
<name>A0ABU4GED2_9BACL</name>
<gene>
    <name evidence="1" type="ORF">QT711_15910</name>
</gene>
<reference evidence="1 2" key="1">
    <citation type="submission" date="2023-06" db="EMBL/GenBank/DDBJ databases">
        <title>Sporosarcina sp. nov., isolated from Korean traditional fermented seafood 'Jeotgal'.</title>
        <authorList>
            <person name="Yang A.I."/>
            <person name="Shin N.-R."/>
        </authorList>
    </citation>
    <scope>NUCLEOTIDE SEQUENCE [LARGE SCALE GENOMIC DNA]</scope>
    <source>
        <strain evidence="1 2">KCTC13119</strain>
    </source>
</reference>
<organism evidence="1 2">
    <name type="scientific">Sporosarcina saromensis</name>
    <dbReference type="NCBI Taxonomy" id="359365"/>
    <lineage>
        <taxon>Bacteria</taxon>
        <taxon>Bacillati</taxon>
        <taxon>Bacillota</taxon>
        <taxon>Bacilli</taxon>
        <taxon>Bacillales</taxon>
        <taxon>Caryophanaceae</taxon>
        <taxon>Sporosarcina</taxon>
    </lineage>
</organism>
<dbReference type="EMBL" id="JAUBDI010000020">
    <property type="protein sequence ID" value="MDW0114683.1"/>
    <property type="molecule type" value="Genomic_DNA"/>
</dbReference>
<dbReference type="Proteomes" id="UP001282284">
    <property type="component" value="Unassembled WGS sequence"/>
</dbReference>
<proteinExistence type="predicted"/>
<protein>
    <submittedName>
        <fullName evidence="1">DUF2757 family protein</fullName>
    </submittedName>
</protein>
<sequence length="78" mass="9112">MTIRYSCRHCNTEVGSIPFSSAGEVIQQVQQTEQEHDGHEHFIEYNQDGSLTVRCICEECEQSLLLFPDYYALKKWLQ</sequence>
<dbReference type="RefSeq" id="WP_317945896.1">
    <property type="nucleotide sequence ID" value="NZ_JAUBDI010000020.1"/>
</dbReference>
<evidence type="ECO:0000313" key="2">
    <source>
        <dbReference type="Proteomes" id="UP001282284"/>
    </source>
</evidence>